<proteinExistence type="predicted"/>
<evidence type="ECO:0000313" key="1">
    <source>
        <dbReference type="EMBL" id="ODQ80714.1"/>
    </source>
</evidence>
<organism evidence="1 2">
    <name type="scientific">Babjeviella inositovora NRRL Y-12698</name>
    <dbReference type="NCBI Taxonomy" id="984486"/>
    <lineage>
        <taxon>Eukaryota</taxon>
        <taxon>Fungi</taxon>
        <taxon>Dikarya</taxon>
        <taxon>Ascomycota</taxon>
        <taxon>Saccharomycotina</taxon>
        <taxon>Pichiomycetes</taxon>
        <taxon>Serinales incertae sedis</taxon>
        <taxon>Babjeviella</taxon>
    </lineage>
</organism>
<gene>
    <name evidence="1" type="ORF">BABINDRAFT_160941</name>
</gene>
<protein>
    <submittedName>
        <fullName evidence="1">Uncharacterized protein</fullName>
    </submittedName>
</protein>
<evidence type="ECO:0000313" key="2">
    <source>
        <dbReference type="Proteomes" id="UP000094336"/>
    </source>
</evidence>
<sequence>MVTGGWVIIVLLGWILFLRLRCELPWHMQQSMCPTKLSALKTLPNMMCDGRGEPYPLIKMETLVKDASFK</sequence>
<dbReference type="RefSeq" id="XP_018986042.1">
    <property type="nucleotide sequence ID" value="XM_019128552.1"/>
</dbReference>
<accession>A0A1E3QT80</accession>
<dbReference type="Proteomes" id="UP000094336">
    <property type="component" value="Unassembled WGS sequence"/>
</dbReference>
<dbReference type="AlphaFoldDB" id="A0A1E3QT80"/>
<reference evidence="2" key="1">
    <citation type="submission" date="2016-05" db="EMBL/GenBank/DDBJ databases">
        <title>Comparative genomics of biotechnologically important yeasts.</title>
        <authorList>
            <consortium name="DOE Joint Genome Institute"/>
            <person name="Riley R."/>
            <person name="Haridas S."/>
            <person name="Wolfe K.H."/>
            <person name="Lopes M.R."/>
            <person name="Hittinger C.T."/>
            <person name="Goker M."/>
            <person name="Salamov A."/>
            <person name="Wisecaver J."/>
            <person name="Long T.M."/>
            <person name="Aerts A.L."/>
            <person name="Barry K."/>
            <person name="Choi C."/>
            <person name="Clum A."/>
            <person name="Coughlan A.Y."/>
            <person name="Deshpande S."/>
            <person name="Douglass A.P."/>
            <person name="Hanson S.J."/>
            <person name="Klenk H.-P."/>
            <person name="Labutti K."/>
            <person name="Lapidus A."/>
            <person name="Lindquist E."/>
            <person name="Lipzen A."/>
            <person name="Meier-Kolthoff J.P."/>
            <person name="Ohm R.A."/>
            <person name="Otillar R.P."/>
            <person name="Pangilinan J."/>
            <person name="Peng Y."/>
            <person name="Rokas A."/>
            <person name="Rosa C.A."/>
            <person name="Scheuner C."/>
            <person name="Sibirny A.A."/>
            <person name="Slot J.C."/>
            <person name="Stielow J.B."/>
            <person name="Sun H."/>
            <person name="Kurtzman C.P."/>
            <person name="Blackwell M."/>
            <person name="Grigoriev I.V."/>
            <person name="Jeffries T.W."/>
        </authorList>
    </citation>
    <scope>NUCLEOTIDE SEQUENCE [LARGE SCALE GENOMIC DNA]</scope>
    <source>
        <strain evidence="2">NRRL Y-12698</strain>
    </source>
</reference>
<dbReference type="GeneID" id="30146405"/>
<name>A0A1E3QT80_9ASCO</name>
<keyword evidence="2" id="KW-1185">Reference proteome</keyword>
<dbReference type="EMBL" id="KV454429">
    <property type="protein sequence ID" value="ODQ80714.1"/>
    <property type="molecule type" value="Genomic_DNA"/>
</dbReference>